<accession>A0A4V1J0P7</accession>
<keyword evidence="2" id="KW-0539">Nucleus</keyword>
<evidence type="ECO:0000256" key="4">
    <source>
        <dbReference type="SAM" id="MobiDB-lite"/>
    </source>
</evidence>
<dbReference type="GO" id="GO:0000462">
    <property type="term" value="P:maturation of SSU-rRNA from tricistronic rRNA transcript (SSU-rRNA, 5.8S rRNA, LSU-rRNA)"/>
    <property type="evidence" value="ECO:0007669"/>
    <property type="project" value="TreeGrafter"/>
</dbReference>
<dbReference type="EMBL" id="KZ992287">
    <property type="protein sequence ID" value="RKP22299.1"/>
    <property type="molecule type" value="Genomic_DNA"/>
</dbReference>
<dbReference type="GO" id="GO:0005730">
    <property type="term" value="C:nucleolus"/>
    <property type="evidence" value="ECO:0007669"/>
    <property type="project" value="TreeGrafter"/>
</dbReference>
<name>A0A4V1J0P7_9FUNG</name>
<proteinExistence type="inferred from homology"/>
<evidence type="ECO:0000256" key="1">
    <source>
        <dbReference type="ARBA" id="ARBA00004123"/>
    </source>
</evidence>
<feature type="compositionally biased region" description="Acidic residues" evidence="4">
    <location>
        <begin position="184"/>
        <end position="194"/>
    </location>
</feature>
<dbReference type="PANTHER" id="PTHR44267">
    <property type="entry name" value="WD REPEAT-CONTAINING PROTEIN 43"/>
    <property type="match status" value="1"/>
</dbReference>
<feature type="compositionally biased region" description="Basic and acidic residues" evidence="4">
    <location>
        <begin position="218"/>
        <end position="234"/>
    </location>
</feature>
<sequence length="415" mass="45834">MLLSFEDDIVQMDLALDHSLLAVSADGRIALWRDVHQSALSTLTGGSGSSGSSSKKKKKQQQMTTRLPATVIRFTSTADENSVIPTMAACYARSDDASRILVARGSSVKPEFEVVGIAWSDELDTPKEMNLKRVYEQGALLKHGQAADMKKNNTAFYKENDAMIVTGNEAPVVMNGNAMMNEAESNDEEEENDGGDGASGKKPREMTIEQQLRQMAVSEKKSRSDAAKQTDKDEAMVMPKANSLQQVLVQALQSNDQTLLAGCLMHSNQQLVHNTVRRLPARLVVPFLDTLIERFRGSPVQSRHYSVWIKAVLLYHTSYLVTLPAVVQQLSLLYQTVDARVSNHSRLLRLSGRLDLLLSQVDVKSSEAMPEEDGAPESVYIEGEEDMHEQSVDENDEDMLELLEGVDSDDDTCTV</sequence>
<feature type="region of interest" description="Disordered" evidence="4">
    <location>
        <begin position="183"/>
        <end position="234"/>
    </location>
</feature>
<feature type="region of interest" description="Disordered" evidence="4">
    <location>
        <begin position="42"/>
        <end position="65"/>
    </location>
</feature>
<dbReference type="InterPro" id="IPR052414">
    <property type="entry name" value="U3_snoRNA-assoc_WDR"/>
</dbReference>
<evidence type="ECO:0000313" key="6">
    <source>
        <dbReference type="EMBL" id="RKP22299.1"/>
    </source>
</evidence>
<gene>
    <name evidence="6" type="ORF">SYNPS1DRAFT_32122</name>
</gene>
<evidence type="ECO:0000259" key="5">
    <source>
        <dbReference type="Pfam" id="PF04003"/>
    </source>
</evidence>
<reference evidence="7" key="1">
    <citation type="journal article" date="2018" name="Nat. Microbiol.">
        <title>Leveraging single-cell genomics to expand the fungal tree of life.</title>
        <authorList>
            <person name="Ahrendt S.R."/>
            <person name="Quandt C.A."/>
            <person name="Ciobanu D."/>
            <person name="Clum A."/>
            <person name="Salamov A."/>
            <person name="Andreopoulos B."/>
            <person name="Cheng J.F."/>
            <person name="Woyke T."/>
            <person name="Pelin A."/>
            <person name="Henrissat B."/>
            <person name="Reynolds N.K."/>
            <person name="Benny G.L."/>
            <person name="Smith M.E."/>
            <person name="James T.Y."/>
            <person name="Grigoriev I.V."/>
        </authorList>
    </citation>
    <scope>NUCLEOTIDE SEQUENCE [LARGE SCALE GENOMIC DNA]</scope>
    <source>
        <strain evidence="7">Benny S71-1</strain>
    </source>
</reference>
<keyword evidence="7" id="KW-1185">Reference proteome</keyword>
<organism evidence="6 7">
    <name type="scientific">Syncephalis pseudoplumigaleata</name>
    <dbReference type="NCBI Taxonomy" id="1712513"/>
    <lineage>
        <taxon>Eukaryota</taxon>
        <taxon>Fungi</taxon>
        <taxon>Fungi incertae sedis</taxon>
        <taxon>Zoopagomycota</taxon>
        <taxon>Zoopagomycotina</taxon>
        <taxon>Zoopagomycetes</taxon>
        <taxon>Zoopagales</taxon>
        <taxon>Piptocephalidaceae</taxon>
        <taxon>Syncephalis</taxon>
    </lineage>
</organism>
<protein>
    <submittedName>
        <fullName evidence="6">Dip2/Utp12 family-domain-containing protein</fullName>
    </submittedName>
</protein>
<dbReference type="AlphaFoldDB" id="A0A4V1J0P7"/>
<comment type="similarity">
    <text evidence="3">Belongs to the UTP5 family.</text>
</comment>
<evidence type="ECO:0000256" key="2">
    <source>
        <dbReference type="ARBA" id="ARBA00023242"/>
    </source>
</evidence>
<dbReference type="PANTHER" id="PTHR44267:SF1">
    <property type="entry name" value="WD REPEAT-CONTAINING PROTEIN 43"/>
    <property type="match status" value="1"/>
</dbReference>
<evidence type="ECO:0000256" key="3">
    <source>
        <dbReference type="ARBA" id="ARBA00038335"/>
    </source>
</evidence>
<dbReference type="Proteomes" id="UP000278143">
    <property type="component" value="Unassembled WGS sequence"/>
</dbReference>
<dbReference type="OrthoDB" id="30195at2759"/>
<dbReference type="Pfam" id="PF04003">
    <property type="entry name" value="Utp12"/>
    <property type="match status" value="1"/>
</dbReference>
<feature type="domain" description="Small-subunit processome Utp12" evidence="5">
    <location>
        <begin position="255"/>
        <end position="359"/>
    </location>
</feature>
<dbReference type="InterPro" id="IPR007148">
    <property type="entry name" value="SSU_processome_Utp12"/>
</dbReference>
<evidence type="ECO:0000313" key="7">
    <source>
        <dbReference type="Proteomes" id="UP000278143"/>
    </source>
</evidence>
<comment type="subcellular location">
    <subcellularLocation>
        <location evidence="1">Nucleus</location>
    </subcellularLocation>
</comment>